<dbReference type="PANTHER" id="PTHR33121:SF79">
    <property type="entry name" value="CYCLIC DI-GMP PHOSPHODIESTERASE PDED-RELATED"/>
    <property type="match status" value="1"/>
</dbReference>
<dbReference type="Proteomes" id="UP000000771">
    <property type="component" value="Chromosome"/>
</dbReference>
<dbReference type="Gene3D" id="3.30.450.40">
    <property type="match status" value="1"/>
</dbReference>
<reference evidence="3 4" key="1">
    <citation type="journal article" date="2009" name="Stand. Genomic Sci.">
        <title>Complete genome sequence of Acidimicrobium ferrooxidans type strain (ICP).</title>
        <authorList>
            <person name="Clum A."/>
            <person name="Nolan M."/>
            <person name="Lang E."/>
            <person name="Glavina Del Rio T."/>
            <person name="Tice H."/>
            <person name="Copeland A."/>
            <person name="Cheng J.F."/>
            <person name="Lucas S."/>
            <person name="Chen F."/>
            <person name="Bruce D."/>
            <person name="Goodwin L."/>
            <person name="Pitluck S."/>
            <person name="Ivanova N."/>
            <person name="Mavrommatis K."/>
            <person name="Mikhailova N."/>
            <person name="Pati A."/>
            <person name="Chen A."/>
            <person name="Palaniappan K."/>
            <person name="Goker M."/>
            <person name="Spring S."/>
            <person name="Land M."/>
            <person name="Hauser L."/>
            <person name="Chang Y.J."/>
            <person name="Jeffries C.C."/>
            <person name="Chain P."/>
            <person name="Bristow J."/>
            <person name="Eisen J.A."/>
            <person name="Markowitz V."/>
            <person name="Hugenholtz P."/>
            <person name="Kyrpides N.C."/>
            <person name="Klenk H.P."/>
            <person name="Lapidus A."/>
        </authorList>
    </citation>
    <scope>NUCLEOTIDE SEQUENCE [LARGE SCALE GENOMIC DNA]</scope>
    <source>
        <strain evidence="4">DSM 10331 / JCM 15462 / NBRC 103882 / ICP</strain>
    </source>
</reference>
<dbReference type="PROSITE" id="PS50887">
    <property type="entry name" value="GGDEF"/>
    <property type="match status" value="1"/>
</dbReference>
<dbReference type="InterPro" id="IPR001633">
    <property type="entry name" value="EAL_dom"/>
</dbReference>
<dbReference type="eggNOG" id="COG5001">
    <property type="taxonomic scope" value="Bacteria"/>
</dbReference>
<keyword evidence="4" id="KW-1185">Reference proteome</keyword>
<proteinExistence type="predicted"/>
<dbReference type="Gene3D" id="3.30.70.270">
    <property type="match status" value="1"/>
</dbReference>
<dbReference type="SUPFAM" id="SSF55781">
    <property type="entry name" value="GAF domain-like"/>
    <property type="match status" value="1"/>
</dbReference>
<dbReference type="InterPro" id="IPR035919">
    <property type="entry name" value="EAL_sf"/>
</dbReference>
<evidence type="ECO:0000313" key="3">
    <source>
        <dbReference type="EMBL" id="ACU54448.1"/>
    </source>
</evidence>
<dbReference type="EMBL" id="CP001631">
    <property type="protein sequence ID" value="ACU54448.1"/>
    <property type="molecule type" value="Genomic_DNA"/>
</dbReference>
<dbReference type="NCBIfam" id="TIGR00254">
    <property type="entry name" value="GGDEF"/>
    <property type="match status" value="1"/>
</dbReference>
<dbReference type="InterPro" id="IPR050706">
    <property type="entry name" value="Cyclic-di-GMP_PDE-like"/>
</dbReference>
<dbReference type="Pfam" id="PF00563">
    <property type="entry name" value="EAL"/>
    <property type="match status" value="1"/>
</dbReference>
<dbReference type="AlphaFoldDB" id="C7M0E0"/>
<evidence type="ECO:0000259" key="2">
    <source>
        <dbReference type="PROSITE" id="PS50887"/>
    </source>
</evidence>
<dbReference type="InterPro" id="IPR043128">
    <property type="entry name" value="Rev_trsase/Diguanyl_cyclase"/>
</dbReference>
<dbReference type="InterPro" id="IPR000160">
    <property type="entry name" value="GGDEF_dom"/>
</dbReference>
<dbReference type="InterPro" id="IPR029787">
    <property type="entry name" value="Nucleotide_cyclase"/>
</dbReference>
<dbReference type="HOGENOM" id="CLU_274477_0_0_11"/>
<gene>
    <name evidence="3" type="ordered locus">Afer_1525</name>
</gene>
<evidence type="ECO:0000259" key="1">
    <source>
        <dbReference type="PROSITE" id="PS50883"/>
    </source>
</evidence>
<evidence type="ECO:0000313" key="4">
    <source>
        <dbReference type="Proteomes" id="UP000000771"/>
    </source>
</evidence>
<dbReference type="SUPFAM" id="SSF55073">
    <property type="entry name" value="Nucleotide cyclase"/>
    <property type="match status" value="1"/>
</dbReference>
<dbReference type="RefSeq" id="WP_015798927.1">
    <property type="nucleotide sequence ID" value="NC_013124.1"/>
</dbReference>
<feature type="domain" description="GGDEF" evidence="2">
    <location>
        <begin position="692"/>
        <end position="820"/>
    </location>
</feature>
<accession>C7M0E0</accession>
<dbReference type="PANTHER" id="PTHR33121">
    <property type="entry name" value="CYCLIC DI-GMP PHOSPHODIESTERASE PDEF"/>
    <property type="match status" value="1"/>
</dbReference>
<dbReference type="InterPro" id="IPR029016">
    <property type="entry name" value="GAF-like_dom_sf"/>
</dbReference>
<dbReference type="GO" id="GO:0071111">
    <property type="term" value="F:cyclic-guanylate-specific phosphodiesterase activity"/>
    <property type="evidence" value="ECO:0007669"/>
    <property type="project" value="InterPro"/>
</dbReference>
<dbReference type="SMART" id="SM00267">
    <property type="entry name" value="GGDEF"/>
    <property type="match status" value="1"/>
</dbReference>
<organism evidence="3 4">
    <name type="scientific">Acidimicrobium ferrooxidans (strain DSM 10331 / JCM 15462 / NBRC 103882 / ICP)</name>
    <dbReference type="NCBI Taxonomy" id="525909"/>
    <lineage>
        <taxon>Bacteria</taxon>
        <taxon>Bacillati</taxon>
        <taxon>Actinomycetota</taxon>
        <taxon>Acidimicrobiia</taxon>
        <taxon>Acidimicrobiales</taxon>
        <taxon>Acidimicrobiaceae</taxon>
        <taxon>Acidimicrobium</taxon>
    </lineage>
</organism>
<dbReference type="SUPFAM" id="SSF141868">
    <property type="entry name" value="EAL domain-like"/>
    <property type="match status" value="1"/>
</dbReference>
<dbReference type="CDD" id="cd01949">
    <property type="entry name" value="GGDEF"/>
    <property type="match status" value="1"/>
</dbReference>
<dbReference type="Pfam" id="PF00990">
    <property type="entry name" value="GGDEF"/>
    <property type="match status" value="1"/>
</dbReference>
<sequence>MGQARIAAVLAAVRATVRAELDRLVHSALELDDENVVDVAGLTDAVLDEIASTLERGHVDDERVAQIARMHHRIGVEFDRAAQIYALLEQVLVEQGLGTEALLVVAHERALSRSMRMLAEERLEARDALERAIVELANSFDEFVGLPEQDAIERICDLVVRVTGLPLVYWAEAEGTPHSGLGPGVVVRAAAGVATPYALGLTLSTDEQLPAGQGPVGRALRTGRVTVSGLPHDARFALWRGMADAWGLGSAVVAPVSISLHRSGVIALYRPRGAELPDDVEDIAAALGHELSRLFRARAMARLERRRQALDQVRATILQSAESSSREFFAKVTASLVGCGAVDRAAFYEHAGRQDGLEVLRLVHVEAEDDVRRELEVVEVVVDPARAAEAPLIAAAVHRERVLTAGVAASWAGYRLDRTAGRLAHGQVVVRYPVVSQGELMGVVMVSVADEQHGPLTDALFDQLGDVIGAAGARLERNQGLRTTEAVAQVSRSLLDASAAVVAAGAPEDVQEAVLRALANSGVVAGAWLSRWDARAGASEIVRALRVPPGAATALTRAVGPSQGIVVDTLGRVRDLAHGQLVAVEQGAGAAVTECGWRHAVLVQVPTSGSADGPHDTLGVGLAHAGVDELRLASVIGTGAQLLGLGMAEVALRDRLDRERALQQRLAQTDTLTGLMNRSAFEVRLNALVAQEPVAVGFLDLDGFKDVNDSLGHTKGDELLAALGRALARLAAPDVFVARLGGDEFAVALVGSARHRLDQIAERISVMVRTIGQRWRITGSIGWALAPDDVRTTRELLMAADEALYAAKAAGKARWVRYGGDVSQRVQRRRRVRDGLVDALASGAATFACQPKVDARLGTVVGVELLLRWPEIATVDVVAELRAAPELARSLGRAALRTGADYSERLNGVPVAVNITPSHFLHGEFLDDLDELVPRGSLLVVEITEDVALEDLELAAAQVAAVRARRIAVSLDDFGTAASSLSALARLQVDEVKVDRSFVQRAREDHHAFSVLAALATLEETGSVSVVAEGVEVDEEIGLWLRLGGSCVQGYRYARPGSLASVQALIQSTRFTPIDIPRWRVDDLIVLSTLAAAERHRGIAPREKLALEHWFDGPGRAYADAPGWERARRALWRGRGLTAELVYAFADLRTVIDHARRAAAYGPPSAL</sequence>
<name>C7M0E0_ACIFD</name>
<dbReference type="SMART" id="SM00052">
    <property type="entry name" value="EAL"/>
    <property type="match status" value="1"/>
</dbReference>
<dbReference type="PROSITE" id="PS50883">
    <property type="entry name" value="EAL"/>
    <property type="match status" value="1"/>
</dbReference>
<dbReference type="STRING" id="525909.Afer_1525"/>
<dbReference type="Gene3D" id="3.20.20.450">
    <property type="entry name" value="EAL domain"/>
    <property type="match status" value="1"/>
</dbReference>
<dbReference type="CDD" id="cd01948">
    <property type="entry name" value="EAL"/>
    <property type="match status" value="1"/>
</dbReference>
<dbReference type="OrthoDB" id="5244043at2"/>
<protein>
    <submittedName>
        <fullName evidence="3">Diguanylate cyclase/phosphodiesterase</fullName>
    </submittedName>
</protein>
<feature type="domain" description="EAL" evidence="1">
    <location>
        <begin position="829"/>
        <end position="1070"/>
    </location>
</feature>
<dbReference type="KEGG" id="afo:Afer_1525"/>